<gene>
    <name evidence="2" type="ORF">FLP08_13480</name>
</gene>
<keyword evidence="1" id="KW-0732">Signal</keyword>
<dbReference type="OrthoDB" id="1424807at2"/>
<reference evidence="2 3" key="1">
    <citation type="submission" date="2019-07" db="EMBL/GenBank/DDBJ databases">
        <title>Gramella aestuarii sp. nov., isolated from a tidal flat, and emended description of Gramella echinicola.</title>
        <authorList>
            <person name="Liu L."/>
        </authorList>
    </citation>
    <scope>NUCLEOTIDE SEQUENCE [LARGE SCALE GENOMIC DNA]</scope>
    <source>
        <strain evidence="2 3">BS12</strain>
    </source>
</reference>
<dbReference type="PROSITE" id="PS51257">
    <property type="entry name" value="PROKAR_LIPOPROTEIN"/>
    <property type="match status" value="1"/>
</dbReference>
<evidence type="ECO:0008006" key="4">
    <source>
        <dbReference type="Google" id="ProtNLM"/>
    </source>
</evidence>
<dbReference type="AlphaFoldDB" id="A0A7K1LSX9"/>
<feature type="signal peptide" evidence="1">
    <location>
        <begin position="1"/>
        <end position="16"/>
    </location>
</feature>
<dbReference type="EMBL" id="VJVW01000005">
    <property type="protein sequence ID" value="MUP43590.1"/>
    <property type="molecule type" value="Genomic_DNA"/>
</dbReference>
<protein>
    <recommendedName>
        <fullName evidence="4">DUF4595 domain-containing protein</fullName>
    </recommendedName>
</protein>
<comment type="caution">
    <text evidence="2">The sequence shown here is derived from an EMBL/GenBank/DDBJ whole genome shotgun (WGS) entry which is preliminary data.</text>
</comment>
<feature type="chain" id="PRO_5029677187" description="DUF4595 domain-containing protein" evidence="1">
    <location>
        <begin position="17"/>
        <end position="353"/>
    </location>
</feature>
<name>A0A7K1LSX9_9FLAO</name>
<dbReference type="RefSeq" id="WP_156277449.1">
    <property type="nucleotide sequence ID" value="NZ_BAABGI010000004.1"/>
</dbReference>
<keyword evidence="3" id="KW-1185">Reference proteome</keyword>
<evidence type="ECO:0000256" key="1">
    <source>
        <dbReference type="SAM" id="SignalP"/>
    </source>
</evidence>
<sequence>MRPFLLLGLFVSMVLAGCSGDDVINSQKEDQSKIDPNSPAVLTEDGYGIHFLTTISNYFARDLGTFVYRGASLNGTWEHEYDNDDRLFKSTYYENYPKRILKEIIYSNYSSDNLEMDIRVKTNYYSYWFTTTYNQNFRLVLHGDFSADRLIRDHGDGHLSFDELTQDGFVTKMGDFTGSGSKLWTTNYEYDEEGNATKYYTTYHQYYIEDASVDYSYTSFGDPYSYYFHNELGAFSEVKYHYRQDKTLEKLEETFDWGDGDAGTKLVIFNESEALESELIKYEDGSTFSKAFESDMIIEKYYRPGDILRKVIRYRVSENHIWCEQVEYYDEEGNLEYTEFYNQNGDLVETIYE</sequence>
<evidence type="ECO:0000313" key="3">
    <source>
        <dbReference type="Proteomes" id="UP000460416"/>
    </source>
</evidence>
<proteinExistence type="predicted"/>
<evidence type="ECO:0000313" key="2">
    <source>
        <dbReference type="EMBL" id="MUP43590.1"/>
    </source>
</evidence>
<organism evidence="2 3">
    <name type="scientific">Christiangramia aestuarii</name>
    <dbReference type="NCBI Taxonomy" id="1028746"/>
    <lineage>
        <taxon>Bacteria</taxon>
        <taxon>Pseudomonadati</taxon>
        <taxon>Bacteroidota</taxon>
        <taxon>Flavobacteriia</taxon>
        <taxon>Flavobacteriales</taxon>
        <taxon>Flavobacteriaceae</taxon>
        <taxon>Christiangramia</taxon>
    </lineage>
</organism>
<accession>A0A7K1LSX9</accession>
<dbReference type="Proteomes" id="UP000460416">
    <property type="component" value="Unassembled WGS sequence"/>
</dbReference>